<gene>
    <name evidence="1" type="ORF">JWJ88_03495</name>
</gene>
<dbReference type="Proteomes" id="UP000663629">
    <property type="component" value="Chromosome 1"/>
</dbReference>
<accession>A0ABX7JJK8</accession>
<dbReference type="EMBL" id="CP070368">
    <property type="protein sequence ID" value="QRZ13741.1"/>
    <property type="molecule type" value="Genomic_DNA"/>
</dbReference>
<keyword evidence="2" id="KW-1185">Reference proteome</keyword>
<name>A0ABX7JJK8_9RHOB</name>
<sequence length="72" mass="7835">MAIHCHNTPGLPAQTTLMPPAERALIADKLRLALDEIETGAGDYASVRNAVAFQREALLIGHRRIDRMEGVA</sequence>
<proteinExistence type="predicted"/>
<organism evidence="1 2">
    <name type="scientific">Paracoccus methylovorus</name>
    <dbReference type="NCBI Taxonomy" id="2812658"/>
    <lineage>
        <taxon>Bacteria</taxon>
        <taxon>Pseudomonadati</taxon>
        <taxon>Pseudomonadota</taxon>
        <taxon>Alphaproteobacteria</taxon>
        <taxon>Rhodobacterales</taxon>
        <taxon>Paracoccaceae</taxon>
        <taxon>Paracoccus</taxon>
    </lineage>
</organism>
<evidence type="ECO:0000313" key="1">
    <source>
        <dbReference type="EMBL" id="QRZ13741.1"/>
    </source>
</evidence>
<evidence type="ECO:0000313" key="2">
    <source>
        <dbReference type="Proteomes" id="UP000663629"/>
    </source>
</evidence>
<reference evidence="1 2" key="1">
    <citation type="submission" date="2021-02" db="EMBL/GenBank/DDBJ databases">
        <title>Paracoccus methylovroum sp.nov., a new methanol and methylamine utilizing methylotrophic denitrifer.</title>
        <authorList>
            <person name="Timsy T."/>
            <person name="Behrendt U."/>
            <person name="Ulrich A."/>
            <person name="Spanner T."/>
            <person name="Foesel B.U."/>
            <person name="Horn M.A."/>
            <person name="Kolb S."/>
        </authorList>
    </citation>
    <scope>NUCLEOTIDE SEQUENCE [LARGE SCALE GENOMIC DNA]</scope>
    <source>
        <strain evidence="1 2">H4-D09</strain>
    </source>
</reference>
<protein>
    <submittedName>
        <fullName evidence="1">Uncharacterized protein</fullName>
    </submittedName>
</protein>
<dbReference type="RefSeq" id="WP_205294725.1">
    <property type="nucleotide sequence ID" value="NZ_CP070368.1"/>
</dbReference>